<proteinExistence type="predicted"/>
<reference evidence="1" key="1">
    <citation type="submission" date="2014-12" db="EMBL/GenBank/DDBJ databases">
        <title>Insight into the proteome of Arion vulgaris.</title>
        <authorList>
            <person name="Aradska J."/>
            <person name="Bulat T."/>
            <person name="Smidak R."/>
            <person name="Sarate P."/>
            <person name="Gangsoo J."/>
            <person name="Sialana F."/>
            <person name="Bilban M."/>
            <person name="Lubec G."/>
        </authorList>
    </citation>
    <scope>NUCLEOTIDE SEQUENCE</scope>
    <source>
        <tissue evidence="1">Skin</tissue>
    </source>
</reference>
<evidence type="ECO:0000313" key="1">
    <source>
        <dbReference type="EMBL" id="CEK69347.1"/>
    </source>
</evidence>
<sequence>SCCVHRQHTSAQISNQSYLRNSCIYYEQPPNQYNTVSYLSACVRAQLYITPAEPVSSITSQNSEI</sequence>
<protein>
    <submittedName>
        <fullName evidence="1">Uncharacterized protein</fullName>
    </submittedName>
</protein>
<dbReference type="AlphaFoldDB" id="A0A0B6ZLR4"/>
<accession>A0A0B6ZLR4</accession>
<gene>
    <name evidence="1" type="primary">ORF69925</name>
</gene>
<organism evidence="1">
    <name type="scientific">Arion vulgaris</name>
    <dbReference type="NCBI Taxonomy" id="1028688"/>
    <lineage>
        <taxon>Eukaryota</taxon>
        <taxon>Metazoa</taxon>
        <taxon>Spiralia</taxon>
        <taxon>Lophotrochozoa</taxon>
        <taxon>Mollusca</taxon>
        <taxon>Gastropoda</taxon>
        <taxon>Heterobranchia</taxon>
        <taxon>Euthyneura</taxon>
        <taxon>Panpulmonata</taxon>
        <taxon>Eupulmonata</taxon>
        <taxon>Stylommatophora</taxon>
        <taxon>Helicina</taxon>
        <taxon>Arionoidea</taxon>
        <taxon>Arionidae</taxon>
        <taxon>Arion</taxon>
    </lineage>
</organism>
<dbReference type="EMBL" id="HACG01022482">
    <property type="protein sequence ID" value="CEK69347.1"/>
    <property type="molecule type" value="Transcribed_RNA"/>
</dbReference>
<name>A0A0B6ZLR4_9EUPU</name>
<feature type="non-terminal residue" evidence="1">
    <location>
        <position position="1"/>
    </location>
</feature>